<feature type="domain" description="Reverse transcriptase RNase H-like" evidence="7">
    <location>
        <begin position="182"/>
        <end position="259"/>
    </location>
</feature>
<dbReference type="PANTHER" id="PTHR37984">
    <property type="entry name" value="PROTEIN CBG26694"/>
    <property type="match status" value="1"/>
</dbReference>
<sequence length="313" mass="36273">MTTPRTPVTSCTGIFIQFIILSDSEDEDTTPPVVSAPLLLDFVPDVTPVARQAHVIDTSFEKKSVEDVPIVNEFLDVFSRRLAGYSARETSRELLDKGFIRPSSSPWGAPILFVKKKDGIMRMCIDYRELNKVTVKNVYPLPRIDDLFDQIQEVQFLGHVINSEGIKVDATKTEAVMNWQAPKIVVIAYASRKLKKHEKNYLTLDLEFVAVVFALKFWRHYLYGVKFIIYTDHRSLQYFLEKKDPNMRQQRWLDLLKDYDYKIRYHPGKENVVVDALSQKEREKVTRIHSLQMIVTSDLFDRIIAAQVEALKE</sequence>
<reference evidence="8" key="2">
    <citation type="submission" date="2022-01" db="EMBL/GenBank/DDBJ databases">
        <authorList>
            <person name="Yamashiro T."/>
            <person name="Shiraishi A."/>
            <person name="Satake H."/>
            <person name="Nakayama K."/>
        </authorList>
    </citation>
    <scope>NUCLEOTIDE SEQUENCE</scope>
</reference>
<dbReference type="Gene3D" id="3.10.10.10">
    <property type="entry name" value="HIV Type 1 Reverse Transcriptase, subunit A, domain 1"/>
    <property type="match status" value="1"/>
</dbReference>
<dbReference type="Pfam" id="PF17917">
    <property type="entry name" value="RT_RNaseH"/>
    <property type="match status" value="1"/>
</dbReference>
<accession>A0ABQ5BV32</accession>
<comment type="caution">
    <text evidence="8">The sequence shown here is derived from an EMBL/GenBank/DDBJ whole genome shotgun (WGS) entry which is preliminary data.</text>
</comment>
<evidence type="ECO:0000256" key="4">
    <source>
        <dbReference type="ARBA" id="ARBA00022759"/>
    </source>
</evidence>
<keyword evidence="5" id="KW-0378">Hydrolase</keyword>
<protein>
    <submittedName>
        <fullName evidence="8">Reverse transcriptase domain-containing protein</fullName>
    </submittedName>
</protein>
<dbReference type="CDD" id="cd01647">
    <property type="entry name" value="RT_LTR"/>
    <property type="match status" value="1"/>
</dbReference>
<proteinExistence type="predicted"/>
<keyword evidence="6 8" id="KW-0695">RNA-directed DNA polymerase</keyword>
<dbReference type="Proteomes" id="UP001151760">
    <property type="component" value="Unassembled WGS sequence"/>
</dbReference>
<dbReference type="InterPro" id="IPR043502">
    <property type="entry name" value="DNA/RNA_pol_sf"/>
</dbReference>
<evidence type="ECO:0000256" key="6">
    <source>
        <dbReference type="ARBA" id="ARBA00022918"/>
    </source>
</evidence>
<keyword evidence="4" id="KW-0255">Endonuclease</keyword>
<evidence type="ECO:0000256" key="1">
    <source>
        <dbReference type="ARBA" id="ARBA00022679"/>
    </source>
</evidence>
<dbReference type="CDD" id="cd09274">
    <property type="entry name" value="RNase_HI_RT_Ty3"/>
    <property type="match status" value="1"/>
</dbReference>
<organism evidence="8 9">
    <name type="scientific">Tanacetum coccineum</name>
    <dbReference type="NCBI Taxonomy" id="301880"/>
    <lineage>
        <taxon>Eukaryota</taxon>
        <taxon>Viridiplantae</taxon>
        <taxon>Streptophyta</taxon>
        <taxon>Embryophyta</taxon>
        <taxon>Tracheophyta</taxon>
        <taxon>Spermatophyta</taxon>
        <taxon>Magnoliopsida</taxon>
        <taxon>eudicotyledons</taxon>
        <taxon>Gunneridae</taxon>
        <taxon>Pentapetalae</taxon>
        <taxon>asterids</taxon>
        <taxon>campanulids</taxon>
        <taxon>Asterales</taxon>
        <taxon>Asteraceae</taxon>
        <taxon>Asteroideae</taxon>
        <taxon>Anthemideae</taxon>
        <taxon>Anthemidinae</taxon>
        <taxon>Tanacetum</taxon>
    </lineage>
</organism>
<dbReference type="PANTHER" id="PTHR37984:SF5">
    <property type="entry name" value="PROTEIN NYNRIN-LIKE"/>
    <property type="match status" value="1"/>
</dbReference>
<evidence type="ECO:0000256" key="2">
    <source>
        <dbReference type="ARBA" id="ARBA00022695"/>
    </source>
</evidence>
<evidence type="ECO:0000256" key="3">
    <source>
        <dbReference type="ARBA" id="ARBA00022722"/>
    </source>
</evidence>
<dbReference type="SUPFAM" id="SSF56672">
    <property type="entry name" value="DNA/RNA polymerases"/>
    <property type="match status" value="1"/>
</dbReference>
<dbReference type="EMBL" id="BQNB010013499">
    <property type="protein sequence ID" value="GJT16719.1"/>
    <property type="molecule type" value="Genomic_DNA"/>
</dbReference>
<evidence type="ECO:0000256" key="5">
    <source>
        <dbReference type="ARBA" id="ARBA00022801"/>
    </source>
</evidence>
<evidence type="ECO:0000313" key="8">
    <source>
        <dbReference type="EMBL" id="GJT16719.1"/>
    </source>
</evidence>
<evidence type="ECO:0000313" key="9">
    <source>
        <dbReference type="Proteomes" id="UP001151760"/>
    </source>
</evidence>
<dbReference type="GO" id="GO:0003964">
    <property type="term" value="F:RNA-directed DNA polymerase activity"/>
    <property type="evidence" value="ECO:0007669"/>
    <property type="project" value="UniProtKB-KW"/>
</dbReference>
<keyword evidence="3" id="KW-0540">Nuclease</keyword>
<name>A0ABQ5BV32_9ASTR</name>
<gene>
    <name evidence="8" type="ORF">Tco_0875425</name>
</gene>
<dbReference type="InterPro" id="IPR041373">
    <property type="entry name" value="RT_RNaseH"/>
</dbReference>
<dbReference type="InterPro" id="IPR050951">
    <property type="entry name" value="Retrovirus_Pol_polyprotein"/>
</dbReference>
<reference evidence="8" key="1">
    <citation type="journal article" date="2022" name="Int. J. Mol. Sci.">
        <title>Draft Genome of Tanacetum Coccineum: Genomic Comparison of Closely Related Tanacetum-Family Plants.</title>
        <authorList>
            <person name="Yamashiro T."/>
            <person name="Shiraishi A."/>
            <person name="Nakayama K."/>
            <person name="Satake H."/>
        </authorList>
    </citation>
    <scope>NUCLEOTIDE SEQUENCE</scope>
</reference>
<keyword evidence="9" id="KW-1185">Reference proteome</keyword>
<keyword evidence="1" id="KW-0808">Transferase</keyword>
<keyword evidence="2" id="KW-0548">Nucleotidyltransferase</keyword>
<evidence type="ECO:0000259" key="7">
    <source>
        <dbReference type="Pfam" id="PF17917"/>
    </source>
</evidence>